<evidence type="ECO:0000313" key="4">
    <source>
        <dbReference type="Proteomes" id="UP000183926"/>
    </source>
</evidence>
<dbReference type="GO" id="GO:0016020">
    <property type="term" value="C:membrane"/>
    <property type="evidence" value="ECO:0007669"/>
    <property type="project" value="TreeGrafter"/>
</dbReference>
<dbReference type="Proteomes" id="UP000183926">
    <property type="component" value="Unassembled WGS sequence"/>
</dbReference>
<accession>A0A1I7I4Z9</accession>
<dbReference type="InterPro" id="IPR050879">
    <property type="entry name" value="Acyltransferase_3"/>
</dbReference>
<dbReference type="GO" id="GO:0016747">
    <property type="term" value="F:acyltransferase activity, transferring groups other than amino-acyl groups"/>
    <property type="evidence" value="ECO:0007669"/>
    <property type="project" value="InterPro"/>
</dbReference>
<organism evidence="3 4">
    <name type="scientific">Nitrosomonas eutropha</name>
    <dbReference type="NCBI Taxonomy" id="916"/>
    <lineage>
        <taxon>Bacteria</taxon>
        <taxon>Pseudomonadati</taxon>
        <taxon>Pseudomonadota</taxon>
        <taxon>Betaproteobacteria</taxon>
        <taxon>Nitrosomonadales</taxon>
        <taxon>Nitrosomonadaceae</taxon>
        <taxon>Nitrosomonas</taxon>
    </lineage>
</organism>
<gene>
    <name evidence="3" type="ORF">SAMN05216339_10744</name>
</gene>
<dbReference type="RefSeq" id="WP_083414723.1">
    <property type="nucleotide sequence ID" value="NZ_FPBL01000007.1"/>
</dbReference>
<keyword evidence="1" id="KW-0472">Membrane</keyword>
<keyword evidence="3" id="KW-0808">Transferase</keyword>
<reference evidence="3 4" key="1">
    <citation type="submission" date="2016-10" db="EMBL/GenBank/DDBJ databases">
        <authorList>
            <person name="de Groot N.N."/>
        </authorList>
    </citation>
    <scope>NUCLEOTIDE SEQUENCE [LARGE SCALE GENOMIC DNA]</scope>
    <source>
        <strain evidence="3 4">Nm24</strain>
    </source>
</reference>
<dbReference type="OrthoDB" id="9814807at2"/>
<evidence type="ECO:0000259" key="2">
    <source>
        <dbReference type="Pfam" id="PF01757"/>
    </source>
</evidence>
<dbReference type="GO" id="GO:0009103">
    <property type="term" value="P:lipopolysaccharide biosynthetic process"/>
    <property type="evidence" value="ECO:0007669"/>
    <property type="project" value="TreeGrafter"/>
</dbReference>
<name>A0A1I7I4Z9_9PROT</name>
<feature type="domain" description="Acyltransferase 3" evidence="2">
    <location>
        <begin position="13"/>
        <end position="225"/>
    </location>
</feature>
<keyword evidence="1" id="KW-1133">Transmembrane helix</keyword>
<proteinExistence type="predicted"/>
<dbReference type="PANTHER" id="PTHR23028">
    <property type="entry name" value="ACETYLTRANSFERASE"/>
    <property type="match status" value="1"/>
</dbReference>
<keyword evidence="1" id="KW-0812">Transmembrane</keyword>
<evidence type="ECO:0000313" key="3">
    <source>
        <dbReference type="EMBL" id="SFU67993.1"/>
    </source>
</evidence>
<dbReference type="EMBL" id="FPBL01000007">
    <property type="protein sequence ID" value="SFU67993.1"/>
    <property type="molecule type" value="Genomic_DNA"/>
</dbReference>
<feature type="transmembrane region" description="Helical" evidence="1">
    <location>
        <begin position="200"/>
        <end position="217"/>
    </location>
</feature>
<evidence type="ECO:0000256" key="1">
    <source>
        <dbReference type="SAM" id="Phobius"/>
    </source>
</evidence>
<sequence length="233" mass="27002">MSVHNFRPKYRQDIDGLRALAILPVVAYHAFPRYAPGGFIGVDIFFVISGYLISLIAFKNLANNNFSFTEFYARRIKRLFPALIVVTSTCYMFGYFALLPDEFMQLGKHIAAGMGFVENFVLRKEAGYFDVATELKPLMHLWSLAIEEQFYLIYPFLIWLLWKARLNALTFVILLGCISFWLSYKGIHKNAIKAFFVPQTRFWELMIGSILAYFHAFDAHKKIHSFMLVYSIG</sequence>
<feature type="transmembrane region" description="Helical" evidence="1">
    <location>
        <begin position="141"/>
        <end position="162"/>
    </location>
</feature>
<dbReference type="InterPro" id="IPR002656">
    <property type="entry name" value="Acyl_transf_3_dom"/>
</dbReference>
<dbReference type="Pfam" id="PF01757">
    <property type="entry name" value="Acyl_transf_3"/>
    <property type="match status" value="1"/>
</dbReference>
<protein>
    <submittedName>
        <fullName evidence="3">Acyltransferase family protein</fullName>
    </submittedName>
</protein>
<dbReference type="PANTHER" id="PTHR23028:SF53">
    <property type="entry name" value="ACYL_TRANSF_3 DOMAIN-CONTAINING PROTEIN"/>
    <property type="match status" value="1"/>
</dbReference>
<feature type="transmembrane region" description="Helical" evidence="1">
    <location>
        <begin position="37"/>
        <end position="58"/>
    </location>
</feature>
<dbReference type="AlphaFoldDB" id="A0A1I7I4Z9"/>
<keyword evidence="3" id="KW-0012">Acyltransferase</keyword>
<feature type="transmembrane region" description="Helical" evidence="1">
    <location>
        <begin position="79"/>
        <end position="98"/>
    </location>
</feature>
<feature type="transmembrane region" description="Helical" evidence="1">
    <location>
        <begin position="169"/>
        <end position="188"/>
    </location>
</feature>